<dbReference type="GO" id="GO:0008360">
    <property type="term" value="P:regulation of cell shape"/>
    <property type="evidence" value="ECO:0007669"/>
    <property type="project" value="UniProtKB-UniRule"/>
</dbReference>
<feature type="binding site" evidence="6">
    <location>
        <begin position="308"/>
        <end position="311"/>
    </location>
    <ligand>
        <name>ATP</name>
        <dbReference type="ChEBI" id="CHEBI:30616"/>
    </ligand>
</feature>
<accession>A0A1F5YRP2</accession>
<dbReference type="AlphaFoldDB" id="A0A1F5YRP2"/>
<sequence length="359" mass="38491">MSKGHLAGTGLIEKGGHINSSGSLWANEIAIDLGTANTLVYIRGKGIVLNEPSVVAIDRNTGKVKAVGLEAKAMLGRTPASITAIRPLKDGVIADYEVTEEMLRYFIKAVLKSRFLPVKPRVIICVPSGITEVERRAVRDSAESAGAKEVYLVEEPMAAAIGVGLPVETPSGNMVIDIGGGTTEIAVIALSGIVSNISIRVGGDELDEAIVQFLKKNYNILIGDQTAELIKINIGSAYPLGEEKEMEVKGRDIVSGIPKTVKIHSSEVRESLQEPIMAIVEAVRQALEQTPPELASDIVDRGIVMTGGGSLLRGLDQLLREETNLPINVDEEPLTCVVRGTGRILDDPKRYWNVLTQSK</sequence>
<proteinExistence type="inferred from homology"/>
<protein>
    <recommendedName>
        <fullName evidence="6">Cell shape-determining protein MreB</fullName>
    </recommendedName>
</protein>
<dbReference type="InterPro" id="IPR043129">
    <property type="entry name" value="ATPase_NBD"/>
</dbReference>
<dbReference type="GO" id="GO:0005737">
    <property type="term" value="C:cytoplasm"/>
    <property type="evidence" value="ECO:0007669"/>
    <property type="project" value="UniProtKB-SubCell"/>
</dbReference>
<dbReference type="HAMAP" id="MF_02207">
    <property type="entry name" value="MreB"/>
    <property type="match status" value="1"/>
</dbReference>
<dbReference type="SUPFAM" id="SSF53067">
    <property type="entry name" value="Actin-like ATPase domain"/>
    <property type="match status" value="2"/>
</dbReference>
<dbReference type="InterPro" id="IPR004753">
    <property type="entry name" value="MreB"/>
</dbReference>
<dbReference type="CDD" id="cd10225">
    <property type="entry name" value="ASKHA_NBD_MreB-like"/>
    <property type="match status" value="1"/>
</dbReference>
<evidence type="ECO:0000256" key="4">
    <source>
        <dbReference type="ARBA" id="ARBA00022960"/>
    </source>
</evidence>
<keyword evidence="2 6" id="KW-0547">Nucleotide-binding</keyword>
<dbReference type="GO" id="GO:0005524">
    <property type="term" value="F:ATP binding"/>
    <property type="evidence" value="ECO:0007669"/>
    <property type="project" value="UniProtKB-KW"/>
</dbReference>
<dbReference type="Proteomes" id="UP000179129">
    <property type="component" value="Unassembled WGS sequence"/>
</dbReference>
<comment type="subunit">
    <text evidence="6">Forms polymers.</text>
</comment>
<gene>
    <name evidence="6" type="primary">mreB</name>
    <name evidence="7" type="ORF">A3F83_05905</name>
</gene>
<keyword evidence="3 6" id="KW-0067">ATP-binding</keyword>
<dbReference type="GO" id="GO:0000902">
    <property type="term" value="P:cell morphogenesis"/>
    <property type="evidence" value="ECO:0007669"/>
    <property type="project" value="InterPro"/>
</dbReference>
<feature type="binding site" evidence="6">
    <location>
        <begin position="180"/>
        <end position="182"/>
    </location>
    <ligand>
        <name>ATP</name>
        <dbReference type="ChEBI" id="CHEBI:30616"/>
    </ligand>
</feature>
<dbReference type="PANTHER" id="PTHR42749">
    <property type="entry name" value="CELL SHAPE-DETERMINING PROTEIN MREB"/>
    <property type="match status" value="1"/>
</dbReference>
<evidence type="ECO:0000256" key="5">
    <source>
        <dbReference type="ARBA" id="ARBA00023458"/>
    </source>
</evidence>
<feature type="binding site" evidence="6">
    <location>
        <begin position="228"/>
        <end position="231"/>
    </location>
    <ligand>
        <name>ATP</name>
        <dbReference type="ChEBI" id="CHEBI:30616"/>
    </ligand>
</feature>
<dbReference type="Gene3D" id="3.30.420.40">
    <property type="match status" value="2"/>
</dbReference>
<comment type="subcellular location">
    <subcellularLocation>
        <location evidence="6">Cytoplasm</location>
    </subcellularLocation>
    <text evidence="6">Membrane-associated.</text>
</comment>
<dbReference type="NCBIfam" id="NF010539">
    <property type="entry name" value="PRK13927.1"/>
    <property type="match status" value="1"/>
</dbReference>
<evidence type="ECO:0000256" key="3">
    <source>
        <dbReference type="ARBA" id="ARBA00022840"/>
    </source>
</evidence>
<dbReference type="STRING" id="1817867.A3F83_05905"/>
<feature type="binding site" evidence="6">
    <location>
        <begin position="35"/>
        <end position="37"/>
    </location>
    <ligand>
        <name>ATP</name>
        <dbReference type="ChEBI" id="CHEBI:30616"/>
    </ligand>
</feature>
<keyword evidence="1 6" id="KW-0963">Cytoplasm</keyword>
<dbReference type="PRINTS" id="PR01652">
    <property type="entry name" value="SHAPEPROTEIN"/>
</dbReference>
<comment type="caution">
    <text evidence="7">The sequence shown here is derived from an EMBL/GenBank/DDBJ whole genome shotgun (WGS) entry which is preliminary data.</text>
</comment>
<keyword evidence="4 6" id="KW-0133">Cell shape</keyword>
<dbReference type="PANTHER" id="PTHR42749:SF1">
    <property type="entry name" value="CELL SHAPE-DETERMINING PROTEIN MREB"/>
    <property type="match status" value="1"/>
</dbReference>
<dbReference type="InterPro" id="IPR056546">
    <property type="entry name" value="MreB_MamK-like"/>
</dbReference>
<evidence type="ECO:0000256" key="1">
    <source>
        <dbReference type="ARBA" id="ARBA00022490"/>
    </source>
</evidence>
<dbReference type="Pfam" id="PF06723">
    <property type="entry name" value="MreB_Mbl"/>
    <property type="match status" value="1"/>
</dbReference>
<evidence type="ECO:0000313" key="7">
    <source>
        <dbReference type="EMBL" id="OGG02796.1"/>
    </source>
</evidence>
<comment type="function">
    <text evidence="6">Forms membrane-associated dynamic filaments that are essential for cell shape determination. Acts by regulating cell wall synthesis and cell elongation, and thus cell shape. A feedback loop between cell geometry and MreB localization may maintain elongated cell shape by targeting cell wall growth to regions of negative cell wall curvature.</text>
</comment>
<reference evidence="7 8" key="1">
    <citation type="journal article" date="2016" name="Nat. Commun.">
        <title>Thousands of microbial genomes shed light on interconnected biogeochemical processes in an aquifer system.</title>
        <authorList>
            <person name="Anantharaman K."/>
            <person name="Brown C.T."/>
            <person name="Hug L.A."/>
            <person name="Sharon I."/>
            <person name="Castelle C.J."/>
            <person name="Probst A.J."/>
            <person name="Thomas B.C."/>
            <person name="Singh A."/>
            <person name="Wilkins M.J."/>
            <person name="Karaoz U."/>
            <person name="Brodie E.L."/>
            <person name="Williams K.H."/>
            <person name="Hubbard S.S."/>
            <person name="Banfield J.F."/>
        </authorList>
    </citation>
    <scope>NUCLEOTIDE SEQUENCE [LARGE SCALE GENOMIC DNA]</scope>
</reference>
<name>A0A1F5YRP2_9BACT</name>
<evidence type="ECO:0000256" key="6">
    <source>
        <dbReference type="HAMAP-Rule" id="MF_02207"/>
    </source>
</evidence>
<organism evidence="7 8">
    <name type="scientific">Candidatus Glassbacteria bacterium RIFCSPLOWO2_12_FULL_58_11</name>
    <dbReference type="NCBI Taxonomy" id="1817867"/>
    <lineage>
        <taxon>Bacteria</taxon>
        <taxon>Candidatus Glassiibacteriota</taxon>
    </lineage>
</organism>
<dbReference type="NCBIfam" id="TIGR00904">
    <property type="entry name" value="mreB"/>
    <property type="match status" value="1"/>
</dbReference>
<evidence type="ECO:0000313" key="8">
    <source>
        <dbReference type="Proteomes" id="UP000179129"/>
    </source>
</evidence>
<evidence type="ECO:0000256" key="2">
    <source>
        <dbReference type="ARBA" id="ARBA00022741"/>
    </source>
</evidence>
<comment type="similarity">
    <text evidence="5 6">Belongs to the FtsA/MreB family.</text>
</comment>
<dbReference type="EMBL" id="MFIX01000172">
    <property type="protein sequence ID" value="OGG02796.1"/>
    <property type="molecule type" value="Genomic_DNA"/>
</dbReference>